<dbReference type="Proteomes" id="UP001328107">
    <property type="component" value="Unassembled WGS sequence"/>
</dbReference>
<dbReference type="EMBL" id="BTRK01000006">
    <property type="protein sequence ID" value="GMR59152.1"/>
    <property type="molecule type" value="Genomic_DNA"/>
</dbReference>
<feature type="region of interest" description="Disordered" evidence="1">
    <location>
        <begin position="198"/>
        <end position="218"/>
    </location>
</feature>
<name>A0AAN5DBH9_9BILA</name>
<protein>
    <submittedName>
        <fullName evidence="2">Uncharacterized protein</fullName>
    </submittedName>
</protein>
<gene>
    <name evidence="2" type="ORF">PMAYCL1PPCAC_29347</name>
</gene>
<organism evidence="2 3">
    <name type="scientific">Pristionchus mayeri</name>
    <dbReference type="NCBI Taxonomy" id="1317129"/>
    <lineage>
        <taxon>Eukaryota</taxon>
        <taxon>Metazoa</taxon>
        <taxon>Ecdysozoa</taxon>
        <taxon>Nematoda</taxon>
        <taxon>Chromadorea</taxon>
        <taxon>Rhabditida</taxon>
        <taxon>Rhabditina</taxon>
        <taxon>Diplogasteromorpha</taxon>
        <taxon>Diplogasteroidea</taxon>
        <taxon>Neodiplogasteridae</taxon>
        <taxon>Pristionchus</taxon>
    </lineage>
</organism>
<keyword evidence="3" id="KW-1185">Reference proteome</keyword>
<evidence type="ECO:0000256" key="1">
    <source>
        <dbReference type="SAM" id="MobiDB-lite"/>
    </source>
</evidence>
<dbReference type="AlphaFoldDB" id="A0AAN5DBH9"/>
<sequence length="640" mass="71966">MHKFLCSSCLQRSITVVSSLPTRRLSCSPVCLNSQWFALYENVHPVFSELPPSSSSSFYESQIGLIYPNSSRLRRPFMSSVPTVADGSELGGSDIVDDEVNGSLLGILTGNQSLYDEDIFFAQVEESNLELDVVPPRDLLPASTPLGSCFKKNVKTTQDRERVVRSSRKQGVRSRLNSMFSLANASTVASSLIDANTECPVEPDQNESETPASNLKRGGEMDLPELMDIIDKSDMVALRSQLDASFWPKAVLSPYEVSRIFTLVIDKARDCEECREIMRDFACASSRHFLPSHIPLLMAVRSAREEGVQRAIEALQFHNKAFIMAPVSLRGHESLRAAATRSLWREVAKMSEHAHSTEVYECGVRMGLLDGTRELVEETLKEKMSRDASFSSLFREWVMMGERYGNRHHGMGVVVRAAMHQKDSMRMNSLVSLSSFVASCSSLRMETFIVHLVLNLLSMGEENAAKHVFSLVSIHGKYWKEILIEIERDQTSEDLILVEKIANLITYGVIGKLRKSEKNKEAEGGIVEEAEKVEEEEGEKDHLSAMMEMIVWKSKGGKNDRRRKGQNKVKKRVKVDQKEVHELVDRIQKVWLHLETKLNGSSSEGMARLVNWSSLHRLPVPPSISQMISDEKKIKRESGV</sequence>
<reference evidence="3" key="1">
    <citation type="submission" date="2022-10" db="EMBL/GenBank/DDBJ databases">
        <title>Genome assembly of Pristionchus species.</title>
        <authorList>
            <person name="Yoshida K."/>
            <person name="Sommer R.J."/>
        </authorList>
    </citation>
    <scope>NUCLEOTIDE SEQUENCE [LARGE SCALE GENOMIC DNA]</scope>
    <source>
        <strain evidence="3">RS5460</strain>
    </source>
</reference>
<accession>A0AAN5DBH9</accession>
<evidence type="ECO:0000313" key="3">
    <source>
        <dbReference type="Proteomes" id="UP001328107"/>
    </source>
</evidence>
<proteinExistence type="predicted"/>
<comment type="caution">
    <text evidence="2">The sequence shown here is derived from an EMBL/GenBank/DDBJ whole genome shotgun (WGS) entry which is preliminary data.</text>
</comment>
<evidence type="ECO:0000313" key="2">
    <source>
        <dbReference type="EMBL" id="GMR59152.1"/>
    </source>
</evidence>